<evidence type="ECO:0000313" key="4">
    <source>
        <dbReference type="Proteomes" id="UP001374579"/>
    </source>
</evidence>
<dbReference type="AlphaFoldDB" id="A0AAN9BUI2"/>
<dbReference type="Proteomes" id="UP001374579">
    <property type="component" value="Unassembled WGS sequence"/>
</dbReference>
<feature type="region of interest" description="Disordered" evidence="2">
    <location>
        <begin position="121"/>
        <end position="144"/>
    </location>
</feature>
<evidence type="ECO:0000313" key="3">
    <source>
        <dbReference type="EMBL" id="KAK7111666.1"/>
    </source>
</evidence>
<dbReference type="InterPro" id="IPR007991">
    <property type="entry name" value="RNA_pol_I_trans_ini_fac_RRN3"/>
</dbReference>
<evidence type="ECO:0008006" key="5">
    <source>
        <dbReference type="Google" id="ProtNLM"/>
    </source>
</evidence>
<dbReference type="EMBL" id="JBAMIC010000002">
    <property type="protein sequence ID" value="KAK7111666.1"/>
    <property type="molecule type" value="Genomic_DNA"/>
</dbReference>
<name>A0AAN9BUI2_9CAEN</name>
<reference evidence="3 4" key="1">
    <citation type="submission" date="2024-02" db="EMBL/GenBank/DDBJ databases">
        <title>Chromosome-scale genome assembly of the rough periwinkle Littorina saxatilis.</title>
        <authorList>
            <person name="De Jode A."/>
            <person name="Faria R."/>
            <person name="Formenti G."/>
            <person name="Sims Y."/>
            <person name="Smith T.P."/>
            <person name="Tracey A."/>
            <person name="Wood J.M.D."/>
            <person name="Zagrodzka Z.B."/>
            <person name="Johannesson K."/>
            <person name="Butlin R.K."/>
            <person name="Leder E.H."/>
        </authorList>
    </citation>
    <scope>NUCLEOTIDE SEQUENCE [LARGE SCALE GENOMIC DNA]</scope>
    <source>
        <strain evidence="3">Snail1</strain>
        <tissue evidence="3">Muscle</tissue>
    </source>
</reference>
<dbReference type="GO" id="GO:0005634">
    <property type="term" value="C:nucleus"/>
    <property type="evidence" value="ECO:0007669"/>
    <property type="project" value="TreeGrafter"/>
</dbReference>
<gene>
    <name evidence="3" type="ORF">V1264_011261</name>
</gene>
<evidence type="ECO:0000256" key="2">
    <source>
        <dbReference type="SAM" id="MobiDB-lite"/>
    </source>
</evidence>
<sequence>MEKCPADQMPQLKLGVSTILKKHNQGPCREYDILLYILAQPDSETTELTRYLRQLRDCVSVVSKEHEQLVGIILNMNWLERDPALTNEYKPLLLNLVSAHPYYLRACVRMLIKKFFPHDISKHKRDGAGDSKGPPDRTTRKKDEAKFGHVHELLKAVAKIVPTTRTVAIQLMKETFPYHTRDVYTHETFTRNLLTVVHYMPDLRQEILELIVEKMLHLDVRAPRKDIVEAEDSSDEDNDDEEEDPTVFQMDGLEEEEEENDEVDGEGKSSTEEEMVSQTMNHEEAMRLDIMMDLTLDHIHKTCYQDGELNWEVTKQLYRELLSVFNKLILPTYASCHPQFLLFYICSFRKELLVGFLDFLWKKVTSPMNQTVFRQAASGYVGSFLARATYTHISTVKATVKMMADWLHEYLNQAGSDVLHADLAHHAPFYAVSQAVFYVFCFRNQQLLDGEKGYKWAESLNFQRLVSSKLNPLKICLPLVCTTFASITRMHQLALCDTIIQRNDRLRFTSSEPTLEAYFPFDPYVLKRSSRWMKSLYREYEGVLPEIKNDVEDDEDEDDFIADEDSMGVSLGSSAPGAGASKLDFMQYTISPGFKL</sequence>
<proteinExistence type="inferred from homology"/>
<dbReference type="GO" id="GO:0001042">
    <property type="term" value="F:RNA polymerase I core binding"/>
    <property type="evidence" value="ECO:0007669"/>
    <property type="project" value="TreeGrafter"/>
</dbReference>
<feature type="compositionally biased region" description="Acidic residues" evidence="2">
    <location>
        <begin position="252"/>
        <end position="264"/>
    </location>
</feature>
<dbReference type="PANTHER" id="PTHR12790:SF0">
    <property type="entry name" value="RNA POLYMERASE I-SPECIFIC TRANSCRIPTION INITIATION FACTOR RRN3-RELATED"/>
    <property type="match status" value="1"/>
</dbReference>
<accession>A0AAN9BUI2</accession>
<dbReference type="GO" id="GO:0006361">
    <property type="term" value="P:transcription initiation at RNA polymerase I promoter"/>
    <property type="evidence" value="ECO:0007669"/>
    <property type="project" value="InterPro"/>
</dbReference>
<feature type="region of interest" description="Disordered" evidence="2">
    <location>
        <begin position="227"/>
        <end position="273"/>
    </location>
</feature>
<comment type="similarity">
    <text evidence="1">Belongs to the RRN3 family.</text>
</comment>
<evidence type="ECO:0000256" key="1">
    <source>
        <dbReference type="ARBA" id="ARBA00010098"/>
    </source>
</evidence>
<protein>
    <recommendedName>
        <fullName evidence="5">RNA polymerase I-specific transcription initiation factor RRN3</fullName>
    </recommendedName>
</protein>
<keyword evidence="4" id="KW-1185">Reference proteome</keyword>
<feature type="compositionally biased region" description="Acidic residues" evidence="2">
    <location>
        <begin position="229"/>
        <end position="245"/>
    </location>
</feature>
<dbReference type="PANTHER" id="PTHR12790">
    <property type="entry name" value="TRANSCRIPTION INITIATION FACTOR IA RRN3"/>
    <property type="match status" value="1"/>
</dbReference>
<dbReference type="Pfam" id="PF05327">
    <property type="entry name" value="RRN3"/>
    <property type="match status" value="1"/>
</dbReference>
<organism evidence="3 4">
    <name type="scientific">Littorina saxatilis</name>
    <dbReference type="NCBI Taxonomy" id="31220"/>
    <lineage>
        <taxon>Eukaryota</taxon>
        <taxon>Metazoa</taxon>
        <taxon>Spiralia</taxon>
        <taxon>Lophotrochozoa</taxon>
        <taxon>Mollusca</taxon>
        <taxon>Gastropoda</taxon>
        <taxon>Caenogastropoda</taxon>
        <taxon>Littorinimorpha</taxon>
        <taxon>Littorinoidea</taxon>
        <taxon>Littorinidae</taxon>
        <taxon>Littorina</taxon>
    </lineage>
</organism>
<comment type="caution">
    <text evidence="3">The sequence shown here is derived from an EMBL/GenBank/DDBJ whole genome shotgun (WGS) entry which is preliminary data.</text>
</comment>
<dbReference type="GO" id="GO:0001181">
    <property type="term" value="F:RNA polymerase I general transcription initiation factor activity"/>
    <property type="evidence" value="ECO:0007669"/>
    <property type="project" value="InterPro"/>
</dbReference>